<feature type="region of interest" description="Disordered" evidence="1">
    <location>
        <begin position="1"/>
        <end position="65"/>
    </location>
</feature>
<evidence type="ECO:0000313" key="2">
    <source>
        <dbReference type="EMBL" id="KOT42007.1"/>
    </source>
</evidence>
<dbReference type="AlphaFoldDB" id="A0A0M8QNX9"/>
<dbReference type="RefSeq" id="WP_030827785.1">
    <property type="nucleotide sequence ID" value="NZ_JBFBKA010000005.1"/>
</dbReference>
<gene>
    <name evidence="2" type="ORF">ADK41_08970</name>
</gene>
<dbReference type="PATRIC" id="fig|36816.3.peg.1932"/>
<keyword evidence="3" id="KW-1185">Reference proteome</keyword>
<sequence>MRVLPEAGKETEEANEVVRSGRPSEPMKEPLERLRPADGSTGPRCAGQLGPADEPFLTRPNAEAGTVPVMTRRACGRGSP</sequence>
<proteinExistence type="predicted"/>
<evidence type="ECO:0000256" key="1">
    <source>
        <dbReference type="SAM" id="MobiDB-lite"/>
    </source>
</evidence>
<accession>A0A0M8QNX9</accession>
<dbReference type="OrthoDB" id="120749at2"/>
<reference evidence="2 3" key="1">
    <citation type="submission" date="2015-07" db="EMBL/GenBank/DDBJ databases">
        <authorList>
            <person name="Noorani M."/>
        </authorList>
    </citation>
    <scope>NUCLEOTIDE SEQUENCE [LARGE SCALE GENOMIC DNA]</scope>
    <source>
        <strain evidence="2 3">NRRL B-24567</strain>
    </source>
</reference>
<feature type="compositionally biased region" description="Basic and acidic residues" evidence="1">
    <location>
        <begin position="25"/>
        <end position="36"/>
    </location>
</feature>
<dbReference type="Proteomes" id="UP000037773">
    <property type="component" value="Unassembled WGS sequence"/>
</dbReference>
<name>A0A0M8QNX9_9ACTN</name>
<organism evidence="2 3">
    <name type="scientific">Streptomyces caelestis</name>
    <dbReference type="NCBI Taxonomy" id="36816"/>
    <lineage>
        <taxon>Bacteria</taxon>
        <taxon>Bacillati</taxon>
        <taxon>Actinomycetota</taxon>
        <taxon>Actinomycetes</taxon>
        <taxon>Kitasatosporales</taxon>
        <taxon>Streptomycetaceae</taxon>
        <taxon>Streptomyces</taxon>
    </lineage>
</organism>
<dbReference type="EMBL" id="LGCN01000085">
    <property type="protein sequence ID" value="KOT42007.1"/>
    <property type="molecule type" value="Genomic_DNA"/>
</dbReference>
<protein>
    <submittedName>
        <fullName evidence="2">Uncharacterized protein</fullName>
    </submittedName>
</protein>
<evidence type="ECO:0000313" key="3">
    <source>
        <dbReference type="Proteomes" id="UP000037773"/>
    </source>
</evidence>
<comment type="caution">
    <text evidence="2">The sequence shown here is derived from an EMBL/GenBank/DDBJ whole genome shotgun (WGS) entry which is preliminary data.</text>
</comment>